<dbReference type="Gene3D" id="3.10.580.10">
    <property type="entry name" value="CBS-domain"/>
    <property type="match status" value="1"/>
</dbReference>
<dbReference type="RefSeq" id="WP_320634391.1">
    <property type="nucleotide sequence ID" value="NZ_JAXDZJ010000161.1"/>
</dbReference>
<evidence type="ECO:0000313" key="4">
    <source>
        <dbReference type="EMBL" id="MST54566.1"/>
    </source>
</evidence>
<dbReference type="Pfam" id="PF00571">
    <property type="entry name" value="CBS"/>
    <property type="match status" value="2"/>
</dbReference>
<dbReference type="InterPro" id="IPR000644">
    <property type="entry name" value="CBS_dom"/>
</dbReference>
<proteinExistence type="predicted"/>
<name>A0A6L5Y8L6_9BACT</name>
<dbReference type="InterPro" id="IPR051257">
    <property type="entry name" value="Diverse_CBS-Domain"/>
</dbReference>
<dbReference type="PANTHER" id="PTHR43080:SF2">
    <property type="entry name" value="CBS DOMAIN-CONTAINING PROTEIN"/>
    <property type="match status" value="1"/>
</dbReference>
<dbReference type="PROSITE" id="PS51371">
    <property type="entry name" value="CBS"/>
    <property type="match status" value="1"/>
</dbReference>
<evidence type="ECO:0000256" key="2">
    <source>
        <dbReference type="PROSITE-ProRule" id="PRU00703"/>
    </source>
</evidence>
<accession>A0A6L5Y8L6</accession>
<sequence length="159" mass="17652">MKIGELMDRDLTALHEENTVAEAIETLLRHHMTGLPVLDEDCHVLGFVSEEDIIKSALPDYVSKLPSSAFLPDYGQFSVRLAAVGAKTVKDIMHRGCVAFDVDDTDFVVAAEMIRRHIKVAPVLKDGVMEGYISRAYLIKRMMRAAKPGSDAEVLDDQH</sequence>
<comment type="caution">
    <text evidence="4">The sequence shown here is derived from an EMBL/GenBank/DDBJ whole genome shotgun (WGS) entry which is preliminary data.</text>
</comment>
<dbReference type="PANTHER" id="PTHR43080">
    <property type="entry name" value="CBS DOMAIN-CONTAINING PROTEIN CBSX3, MITOCHONDRIAL"/>
    <property type="match status" value="1"/>
</dbReference>
<protein>
    <submittedName>
        <fullName evidence="4">CBS domain-containing protein</fullName>
    </submittedName>
</protein>
<gene>
    <name evidence="4" type="ORF">FYJ74_00640</name>
</gene>
<dbReference type="EMBL" id="VUNH01000001">
    <property type="protein sequence ID" value="MST54566.1"/>
    <property type="molecule type" value="Genomic_DNA"/>
</dbReference>
<reference evidence="4 5" key="1">
    <citation type="submission" date="2019-08" db="EMBL/GenBank/DDBJ databases">
        <title>In-depth cultivation of the pig gut microbiome towards novel bacterial diversity and tailored functional studies.</title>
        <authorList>
            <person name="Wylensek D."/>
            <person name="Hitch T.C.A."/>
            <person name="Clavel T."/>
        </authorList>
    </citation>
    <scope>NUCLEOTIDE SEQUENCE [LARGE SCALE GENOMIC DNA]</scope>
    <source>
        <strain evidence="4 5">SM-530-WT-4B</strain>
    </source>
</reference>
<dbReference type="SMART" id="SM00116">
    <property type="entry name" value="CBS"/>
    <property type="match status" value="2"/>
</dbReference>
<keyword evidence="1 2" id="KW-0129">CBS domain</keyword>
<keyword evidence="5" id="KW-1185">Reference proteome</keyword>
<feature type="domain" description="CBS" evidence="3">
    <location>
        <begin position="7"/>
        <end position="67"/>
    </location>
</feature>
<organism evidence="4 5">
    <name type="scientific">Pyramidobacter porci</name>
    <dbReference type="NCBI Taxonomy" id="2605789"/>
    <lineage>
        <taxon>Bacteria</taxon>
        <taxon>Thermotogati</taxon>
        <taxon>Synergistota</taxon>
        <taxon>Synergistia</taxon>
        <taxon>Synergistales</taxon>
        <taxon>Dethiosulfovibrionaceae</taxon>
        <taxon>Pyramidobacter</taxon>
    </lineage>
</organism>
<evidence type="ECO:0000313" key="5">
    <source>
        <dbReference type="Proteomes" id="UP000473699"/>
    </source>
</evidence>
<dbReference type="Proteomes" id="UP000473699">
    <property type="component" value="Unassembled WGS sequence"/>
</dbReference>
<dbReference type="AlphaFoldDB" id="A0A6L5Y8L6"/>
<evidence type="ECO:0000256" key="1">
    <source>
        <dbReference type="ARBA" id="ARBA00023122"/>
    </source>
</evidence>
<dbReference type="InterPro" id="IPR046342">
    <property type="entry name" value="CBS_dom_sf"/>
</dbReference>
<evidence type="ECO:0000259" key="3">
    <source>
        <dbReference type="PROSITE" id="PS51371"/>
    </source>
</evidence>
<dbReference type="SUPFAM" id="SSF54631">
    <property type="entry name" value="CBS-domain pair"/>
    <property type="match status" value="1"/>
</dbReference>